<organism evidence="1 2">
    <name type="scientific">Ancylostoma ceylanicum</name>
    <dbReference type="NCBI Taxonomy" id="53326"/>
    <lineage>
        <taxon>Eukaryota</taxon>
        <taxon>Metazoa</taxon>
        <taxon>Ecdysozoa</taxon>
        <taxon>Nematoda</taxon>
        <taxon>Chromadorea</taxon>
        <taxon>Rhabditida</taxon>
        <taxon>Rhabditina</taxon>
        <taxon>Rhabditomorpha</taxon>
        <taxon>Strongyloidea</taxon>
        <taxon>Ancylostomatidae</taxon>
        <taxon>Ancylostomatinae</taxon>
        <taxon>Ancylostoma</taxon>
    </lineage>
</organism>
<name>A0A016UHX7_9BILA</name>
<evidence type="ECO:0000313" key="2">
    <source>
        <dbReference type="Proteomes" id="UP000024635"/>
    </source>
</evidence>
<accession>A0A016UHX7</accession>
<protein>
    <submittedName>
        <fullName evidence="1">Uncharacterized protein</fullName>
    </submittedName>
</protein>
<dbReference type="AlphaFoldDB" id="A0A016UHX7"/>
<proteinExistence type="predicted"/>
<gene>
    <name evidence="1" type="primary">Acey_s0039.g150</name>
    <name evidence="1" type="ORF">Y032_0039g150</name>
</gene>
<dbReference type="EMBL" id="JARK01001375">
    <property type="protein sequence ID" value="EYC14780.1"/>
    <property type="molecule type" value="Genomic_DNA"/>
</dbReference>
<sequence length="88" mass="10139">MLYTNCNFWISLQNCQNPLSSPHRPYGRPQLDPTISTVYTFAKHPNVFEQMKPFVGTVHCEEAIASDRFRMTALNERLCDVVCELTNT</sequence>
<dbReference type="Proteomes" id="UP000024635">
    <property type="component" value="Unassembled WGS sequence"/>
</dbReference>
<comment type="caution">
    <text evidence="1">The sequence shown here is derived from an EMBL/GenBank/DDBJ whole genome shotgun (WGS) entry which is preliminary data.</text>
</comment>
<evidence type="ECO:0000313" key="1">
    <source>
        <dbReference type="EMBL" id="EYC14780.1"/>
    </source>
</evidence>
<keyword evidence="2" id="KW-1185">Reference proteome</keyword>
<reference evidence="2" key="1">
    <citation type="journal article" date="2015" name="Nat. Genet.">
        <title>The genome and transcriptome of the zoonotic hookworm Ancylostoma ceylanicum identify infection-specific gene families.</title>
        <authorList>
            <person name="Schwarz E.M."/>
            <person name="Hu Y."/>
            <person name="Antoshechkin I."/>
            <person name="Miller M.M."/>
            <person name="Sternberg P.W."/>
            <person name="Aroian R.V."/>
        </authorList>
    </citation>
    <scope>NUCLEOTIDE SEQUENCE</scope>
    <source>
        <strain evidence="2">HY135</strain>
    </source>
</reference>